<dbReference type="SUPFAM" id="SSF54001">
    <property type="entry name" value="Cysteine proteinases"/>
    <property type="match status" value="1"/>
</dbReference>
<feature type="domain" description="Ubiquitin-like protease family profile" evidence="5">
    <location>
        <begin position="102"/>
        <end position="377"/>
    </location>
</feature>
<evidence type="ECO:0000256" key="3">
    <source>
        <dbReference type="ARBA" id="ARBA00022801"/>
    </source>
</evidence>
<dbReference type="Proteomes" id="UP000796880">
    <property type="component" value="Unassembled WGS sequence"/>
</dbReference>
<protein>
    <recommendedName>
        <fullName evidence="5">Ubiquitin-like protease family profile domain-containing protein</fullName>
    </recommendedName>
</protein>
<dbReference type="AlphaFoldDB" id="A0A8K0HPK4"/>
<dbReference type="GO" id="GO:0008234">
    <property type="term" value="F:cysteine-type peptidase activity"/>
    <property type="evidence" value="ECO:0007669"/>
    <property type="project" value="InterPro"/>
</dbReference>
<feature type="region of interest" description="Disordered" evidence="4">
    <location>
        <begin position="1"/>
        <end position="23"/>
    </location>
</feature>
<evidence type="ECO:0000313" key="7">
    <source>
        <dbReference type="Proteomes" id="UP000796880"/>
    </source>
</evidence>
<dbReference type="InterPro" id="IPR003653">
    <property type="entry name" value="Peptidase_C48_C"/>
</dbReference>
<keyword evidence="2" id="KW-0645">Protease</keyword>
<gene>
    <name evidence="6" type="ORF">FNV43_RR00024</name>
</gene>
<dbReference type="EMBL" id="VOIH02000001">
    <property type="protein sequence ID" value="KAF3455400.1"/>
    <property type="molecule type" value="Genomic_DNA"/>
</dbReference>
<evidence type="ECO:0000256" key="2">
    <source>
        <dbReference type="ARBA" id="ARBA00022670"/>
    </source>
</evidence>
<evidence type="ECO:0000256" key="4">
    <source>
        <dbReference type="SAM" id="MobiDB-lite"/>
    </source>
</evidence>
<dbReference type="Pfam" id="PF02902">
    <property type="entry name" value="Peptidase_C48"/>
    <property type="match status" value="1"/>
</dbReference>
<keyword evidence="3" id="KW-0378">Hydrolase</keyword>
<dbReference type="GO" id="GO:0006508">
    <property type="term" value="P:proteolysis"/>
    <property type="evidence" value="ECO:0007669"/>
    <property type="project" value="UniProtKB-KW"/>
</dbReference>
<dbReference type="InterPro" id="IPR038765">
    <property type="entry name" value="Papain-like_cys_pep_sf"/>
</dbReference>
<reference evidence="6" key="1">
    <citation type="submission" date="2020-03" db="EMBL/GenBank/DDBJ databases">
        <title>A high-quality chromosome-level genome assembly of a woody plant with both climbing and erect habits, Rhamnella rubrinervis.</title>
        <authorList>
            <person name="Lu Z."/>
            <person name="Yang Y."/>
            <person name="Zhu X."/>
            <person name="Sun Y."/>
        </authorList>
    </citation>
    <scope>NUCLEOTIDE SEQUENCE</scope>
    <source>
        <strain evidence="6">BYM</strain>
        <tissue evidence="6">Leaf</tissue>
    </source>
</reference>
<dbReference type="PROSITE" id="PS50600">
    <property type="entry name" value="ULP_PROTEASE"/>
    <property type="match status" value="1"/>
</dbReference>
<evidence type="ECO:0000256" key="1">
    <source>
        <dbReference type="ARBA" id="ARBA00005234"/>
    </source>
</evidence>
<name>A0A8K0HPK4_9ROSA</name>
<accession>A0A8K0HPK4</accession>
<evidence type="ECO:0000313" key="6">
    <source>
        <dbReference type="EMBL" id="KAF3455400.1"/>
    </source>
</evidence>
<sequence>MDPLKRLKKASDKSTKATTVTEAAAMNKRSREVEESSNALQVSRRIIPEGVGDIAHLTVISNLQVGLKVIYNKLQKGIDQFEISIFGDITRMKTVQFSDRSRLVKKNNFKIIENDNLLKKHPWGNLCYDLTISSLRSKMKAGKYSTSYSLYGFPLAFQIWGFHMIPMVPTMTPLGAFLGVRYPRMLGYQFPNILHYNRLANDIFNKKQYIVNNELIPTEEELQKTYMVNTQSQPESAPSQHLEGMINELREDFANMWADFGLQLEQQGKISRVEDNGGLVVTTSSTTANVDIPSRHIILYDSAIKMTPKLWFQIKNARPLVVLFLYLLMVNEYYTHHPDQTLDLTPFRMTREKDSSLPQQISDGDCGVYALKYIEYLIAGRPFDFNSSHIGEICCGDFSQ</sequence>
<proteinExistence type="inferred from homology"/>
<dbReference type="PANTHER" id="PTHR48449:SF1">
    <property type="entry name" value="DUF1985 DOMAIN-CONTAINING PROTEIN"/>
    <property type="match status" value="1"/>
</dbReference>
<comment type="similarity">
    <text evidence="1">Belongs to the peptidase C48 family.</text>
</comment>
<dbReference type="OrthoDB" id="1680482at2759"/>
<comment type="caution">
    <text evidence="6">The sequence shown here is derived from an EMBL/GenBank/DDBJ whole genome shotgun (WGS) entry which is preliminary data.</text>
</comment>
<evidence type="ECO:0000259" key="5">
    <source>
        <dbReference type="PROSITE" id="PS50600"/>
    </source>
</evidence>
<keyword evidence="7" id="KW-1185">Reference proteome</keyword>
<organism evidence="6 7">
    <name type="scientific">Rhamnella rubrinervis</name>
    <dbReference type="NCBI Taxonomy" id="2594499"/>
    <lineage>
        <taxon>Eukaryota</taxon>
        <taxon>Viridiplantae</taxon>
        <taxon>Streptophyta</taxon>
        <taxon>Embryophyta</taxon>
        <taxon>Tracheophyta</taxon>
        <taxon>Spermatophyta</taxon>
        <taxon>Magnoliopsida</taxon>
        <taxon>eudicotyledons</taxon>
        <taxon>Gunneridae</taxon>
        <taxon>Pentapetalae</taxon>
        <taxon>rosids</taxon>
        <taxon>fabids</taxon>
        <taxon>Rosales</taxon>
        <taxon>Rhamnaceae</taxon>
        <taxon>rhamnoid group</taxon>
        <taxon>Rhamneae</taxon>
        <taxon>Rhamnella</taxon>
    </lineage>
</organism>
<dbReference type="PANTHER" id="PTHR48449">
    <property type="entry name" value="DUF1985 DOMAIN-CONTAINING PROTEIN"/>
    <property type="match status" value="1"/>
</dbReference>
<dbReference type="Gene3D" id="3.40.395.10">
    <property type="entry name" value="Adenoviral Proteinase, Chain A"/>
    <property type="match status" value="1"/>
</dbReference>